<protein>
    <submittedName>
        <fullName evidence="2">Uncharacterized protein</fullName>
    </submittedName>
</protein>
<evidence type="ECO:0000256" key="1">
    <source>
        <dbReference type="SAM" id="SignalP"/>
    </source>
</evidence>
<name>A0A8C4U4P6_FALTI</name>
<evidence type="ECO:0000313" key="3">
    <source>
        <dbReference type="Proteomes" id="UP000694562"/>
    </source>
</evidence>
<dbReference type="OrthoDB" id="5800423at2759"/>
<reference evidence="2" key="2">
    <citation type="submission" date="2025-09" db="UniProtKB">
        <authorList>
            <consortium name="Ensembl"/>
        </authorList>
    </citation>
    <scope>IDENTIFICATION</scope>
</reference>
<organism evidence="2 3">
    <name type="scientific">Falco tinnunculus</name>
    <name type="common">Common kestrel</name>
    <dbReference type="NCBI Taxonomy" id="100819"/>
    <lineage>
        <taxon>Eukaryota</taxon>
        <taxon>Metazoa</taxon>
        <taxon>Chordata</taxon>
        <taxon>Craniata</taxon>
        <taxon>Vertebrata</taxon>
        <taxon>Euteleostomi</taxon>
        <taxon>Archelosauria</taxon>
        <taxon>Archosauria</taxon>
        <taxon>Dinosauria</taxon>
        <taxon>Saurischia</taxon>
        <taxon>Theropoda</taxon>
        <taxon>Coelurosauria</taxon>
        <taxon>Aves</taxon>
        <taxon>Neognathae</taxon>
        <taxon>Neoaves</taxon>
        <taxon>Telluraves</taxon>
        <taxon>Australaves</taxon>
        <taxon>Falconiformes</taxon>
        <taxon>Falconidae</taxon>
        <taxon>Falco</taxon>
    </lineage>
</organism>
<feature type="signal peptide" evidence="1">
    <location>
        <begin position="1"/>
        <end position="22"/>
    </location>
</feature>
<keyword evidence="1" id="KW-0732">Signal</keyword>
<dbReference type="AlphaFoldDB" id="A0A8C4U4P6"/>
<dbReference type="Proteomes" id="UP000694562">
    <property type="component" value="Unplaced"/>
</dbReference>
<reference evidence="2" key="1">
    <citation type="submission" date="2025-08" db="UniProtKB">
        <authorList>
            <consortium name="Ensembl"/>
        </authorList>
    </citation>
    <scope>IDENTIFICATION</scope>
</reference>
<proteinExistence type="predicted"/>
<evidence type="ECO:0000313" key="2">
    <source>
        <dbReference type="Ensembl" id="ENSFTIP00000007230.1"/>
    </source>
</evidence>
<dbReference type="Ensembl" id="ENSFTIT00000007545.1">
    <property type="protein sequence ID" value="ENSFTIP00000007230.1"/>
    <property type="gene ID" value="ENSFTIG00000004933.1"/>
</dbReference>
<keyword evidence="3" id="KW-1185">Reference proteome</keyword>
<accession>A0A8C4U4P6</accession>
<feature type="chain" id="PRO_5034633909" evidence="1">
    <location>
        <begin position="23"/>
        <end position="122"/>
    </location>
</feature>
<sequence>MASLFDLVMLLKLLLLDLTCHSRKEECCLCWCLLFISEQNCSCFPCPYKDKPCQHHYHPCTEHANCWWCCCFCSNDPGCKCCCSGGNSGCQYYESGCCRSAVNEQHHSRTPGVKGSVQTIKA</sequence>